<accession>A0A060WKK6</accession>
<dbReference type="Gene3D" id="1.10.418.10">
    <property type="entry name" value="Calponin-like domain"/>
    <property type="match status" value="1"/>
</dbReference>
<dbReference type="GO" id="GO:0005096">
    <property type="term" value="F:GTPase activator activity"/>
    <property type="evidence" value="ECO:0007669"/>
    <property type="project" value="TreeGrafter"/>
</dbReference>
<evidence type="ECO:0000313" key="2">
    <source>
        <dbReference type="Proteomes" id="UP000193380"/>
    </source>
</evidence>
<dbReference type="GO" id="GO:0005938">
    <property type="term" value="C:cell cortex"/>
    <property type="evidence" value="ECO:0007669"/>
    <property type="project" value="TreeGrafter"/>
</dbReference>
<dbReference type="PANTHER" id="PTHR14149">
    <property type="entry name" value="RAS GTPASE-ACTIVATING PROTEIN WITH IQ MOTIF"/>
    <property type="match status" value="1"/>
</dbReference>
<dbReference type="InterPro" id="IPR036872">
    <property type="entry name" value="CH_dom_sf"/>
</dbReference>
<gene>
    <name evidence="1" type="ORF">GSONMT00011047001</name>
</gene>
<dbReference type="GO" id="GO:0005516">
    <property type="term" value="F:calmodulin binding"/>
    <property type="evidence" value="ECO:0007669"/>
    <property type="project" value="TreeGrafter"/>
</dbReference>
<dbReference type="AlphaFoldDB" id="A0A060WKK6"/>
<reference evidence="1" key="2">
    <citation type="submission" date="2014-03" db="EMBL/GenBank/DDBJ databases">
        <authorList>
            <person name="Genoscope - CEA"/>
        </authorList>
    </citation>
    <scope>NUCLEOTIDE SEQUENCE</scope>
</reference>
<organism evidence="1 2">
    <name type="scientific">Oncorhynchus mykiss</name>
    <name type="common">Rainbow trout</name>
    <name type="synonym">Salmo gairdneri</name>
    <dbReference type="NCBI Taxonomy" id="8022"/>
    <lineage>
        <taxon>Eukaryota</taxon>
        <taxon>Metazoa</taxon>
        <taxon>Chordata</taxon>
        <taxon>Craniata</taxon>
        <taxon>Vertebrata</taxon>
        <taxon>Euteleostomi</taxon>
        <taxon>Actinopterygii</taxon>
        <taxon>Neopterygii</taxon>
        <taxon>Teleostei</taxon>
        <taxon>Protacanthopterygii</taxon>
        <taxon>Salmoniformes</taxon>
        <taxon>Salmonidae</taxon>
        <taxon>Salmoninae</taxon>
        <taxon>Oncorhynchus</taxon>
    </lineage>
</organism>
<protein>
    <submittedName>
        <fullName evidence="1">Uncharacterized protein</fullName>
    </submittedName>
</protein>
<dbReference type="GO" id="GO:1903479">
    <property type="term" value="P:mitotic actomyosin contractile ring assembly actin filament organization"/>
    <property type="evidence" value="ECO:0007669"/>
    <property type="project" value="TreeGrafter"/>
</dbReference>
<dbReference type="STRING" id="8022.A0A060WKK6"/>
<dbReference type="PANTHER" id="PTHR14149:SF10">
    <property type="entry name" value="RAS GTPASE-ACTIVATING-LIKE PROTEIN IQGAP3"/>
    <property type="match status" value="1"/>
</dbReference>
<dbReference type="PaxDb" id="8022-A0A060WKK6"/>
<dbReference type="GO" id="GO:0051015">
    <property type="term" value="F:actin filament binding"/>
    <property type="evidence" value="ECO:0007669"/>
    <property type="project" value="TreeGrafter"/>
</dbReference>
<reference evidence="1" key="1">
    <citation type="journal article" date="2014" name="Nat. Commun.">
        <title>The rainbow trout genome provides novel insights into evolution after whole-genome duplication in vertebrates.</title>
        <authorList>
            <person name="Berthelot C."/>
            <person name="Brunet F."/>
            <person name="Chalopin D."/>
            <person name="Juanchich A."/>
            <person name="Bernard M."/>
            <person name="Noel B."/>
            <person name="Bento P."/>
            <person name="Da Silva C."/>
            <person name="Labadie K."/>
            <person name="Alberti A."/>
            <person name="Aury J.M."/>
            <person name="Louis A."/>
            <person name="Dehais P."/>
            <person name="Bardou P."/>
            <person name="Montfort J."/>
            <person name="Klopp C."/>
            <person name="Cabau C."/>
            <person name="Gaspin C."/>
            <person name="Thorgaard G.H."/>
            <person name="Boussaha M."/>
            <person name="Quillet E."/>
            <person name="Guyomard R."/>
            <person name="Galiana D."/>
            <person name="Bobe J."/>
            <person name="Volff J.N."/>
            <person name="Genet C."/>
            <person name="Wincker P."/>
            <person name="Jaillon O."/>
            <person name="Roest Crollius H."/>
            <person name="Guiguen Y."/>
        </authorList>
    </citation>
    <scope>NUCLEOTIDE SEQUENCE [LARGE SCALE GENOMIC DNA]</scope>
</reference>
<dbReference type="EMBL" id="FR904587">
    <property type="protein sequence ID" value="CDQ67526.1"/>
    <property type="molecule type" value="Genomic_DNA"/>
</dbReference>
<name>A0A060WKK6_ONCMY</name>
<dbReference type="Proteomes" id="UP000193380">
    <property type="component" value="Unassembled WGS sequence"/>
</dbReference>
<proteinExistence type="predicted"/>
<dbReference type="SUPFAM" id="SSF47576">
    <property type="entry name" value="Calponin-homology domain, CH-domain"/>
    <property type="match status" value="1"/>
</dbReference>
<evidence type="ECO:0000313" key="1">
    <source>
        <dbReference type="EMBL" id="CDQ67526.1"/>
    </source>
</evidence>
<sequence length="111" mass="12466">MFHPETTDIYDKKNIPRTVYCICALSLYLFRLCLAPQIYDICGKVKSTVHAAVIAINEAVESGHVEVIAQALRNPSAMLTNLQEHLMPVYQEMARAQKAALAYTKVTNRLN</sequence>